<evidence type="ECO:0000313" key="8">
    <source>
        <dbReference type="Proteomes" id="UP000803884"/>
    </source>
</evidence>
<dbReference type="Gene3D" id="2.10.110.10">
    <property type="entry name" value="Cysteine Rich Protein"/>
    <property type="match status" value="3"/>
</dbReference>
<feature type="compositionally biased region" description="Polar residues" evidence="5">
    <location>
        <begin position="394"/>
        <end position="408"/>
    </location>
</feature>
<feature type="compositionally biased region" description="Low complexity" evidence="5">
    <location>
        <begin position="224"/>
        <end position="238"/>
    </location>
</feature>
<accession>A0AB34KQF9</accession>
<feature type="region of interest" description="Disordered" evidence="5">
    <location>
        <begin position="174"/>
        <end position="697"/>
    </location>
</feature>
<evidence type="ECO:0000256" key="1">
    <source>
        <dbReference type="ARBA" id="ARBA00022723"/>
    </source>
</evidence>
<evidence type="ECO:0000256" key="3">
    <source>
        <dbReference type="ARBA" id="ARBA00023038"/>
    </source>
</evidence>
<feature type="compositionally biased region" description="Low complexity" evidence="5">
    <location>
        <begin position="500"/>
        <end position="513"/>
    </location>
</feature>
<dbReference type="PROSITE" id="PS00478">
    <property type="entry name" value="LIM_DOMAIN_1"/>
    <property type="match status" value="1"/>
</dbReference>
<dbReference type="Proteomes" id="UP000803884">
    <property type="component" value="Unassembled WGS sequence"/>
</dbReference>
<dbReference type="Pfam" id="PF00412">
    <property type="entry name" value="LIM"/>
    <property type="match status" value="3"/>
</dbReference>
<dbReference type="CDD" id="cd08368">
    <property type="entry name" value="LIM"/>
    <property type="match status" value="1"/>
</dbReference>
<feature type="compositionally biased region" description="Polar residues" evidence="5">
    <location>
        <begin position="71"/>
        <end position="80"/>
    </location>
</feature>
<dbReference type="EMBL" id="JAAQHG020000020">
    <property type="protein sequence ID" value="KAL1585334.1"/>
    <property type="molecule type" value="Genomic_DNA"/>
</dbReference>
<dbReference type="InterPro" id="IPR050604">
    <property type="entry name" value="PDZ-LIM_domain"/>
</dbReference>
<feature type="compositionally biased region" description="Basic and acidic residues" evidence="5">
    <location>
        <begin position="420"/>
        <end position="445"/>
    </location>
</feature>
<keyword evidence="2 4" id="KW-0862">Zinc</keyword>
<dbReference type="GO" id="GO:0030036">
    <property type="term" value="P:actin cytoskeleton organization"/>
    <property type="evidence" value="ECO:0007669"/>
    <property type="project" value="TreeGrafter"/>
</dbReference>
<evidence type="ECO:0000256" key="5">
    <source>
        <dbReference type="SAM" id="MobiDB-lite"/>
    </source>
</evidence>
<proteinExistence type="predicted"/>
<dbReference type="PANTHER" id="PTHR24214">
    <property type="entry name" value="PDZ AND LIM DOMAIN PROTEIN ZASP"/>
    <property type="match status" value="1"/>
</dbReference>
<dbReference type="GO" id="GO:0001725">
    <property type="term" value="C:stress fiber"/>
    <property type="evidence" value="ECO:0007669"/>
    <property type="project" value="TreeGrafter"/>
</dbReference>
<dbReference type="PROSITE" id="PS50023">
    <property type="entry name" value="LIM_DOMAIN_2"/>
    <property type="match status" value="2"/>
</dbReference>
<feature type="compositionally biased region" description="Polar residues" evidence="5">
    <location>
        <begin position="239"/>
        <end position="254"/>
    </location>
</feature>
<name>A0AB34KQF9_9PEZI</name>
<dbReference type="SUPFAM" id="SSF57716">
    <property type="entry name" value="Glucocorticoid receptor-like (DNA-binding domain)"/>
    <property type="match status" value="2"/>
</dbReference>
<dbReference type="AlphaFoldDB" id="A0AB34KQF9"/>
<dbReference type="GO" id="GO:0046872">
    <property type="term" value="F:metal ion binding"/>
    <property type="evidence" value="ECO:0007669"/>
    <property type="project" value="UniProtKB-KW"/>
</dbReference>
<feature type="compositionally biased region" description="Pro residues" evidence="5">
    <location>
        <begin position="330"/>
        <end position="346"/>
    </location>
</feature>
<evidence type="ECO:0000256" key="2">
    <source>
        <dbReference type="ARBA" id="ARBA00022833"/>
    </source>
</evidence>
<gene>
    <name evidence="7" type="ORF">WHR41_05817</name>
</gene>
<feature type="domain" description="LIM zinc-binding" evidence="6">
    <location>
        <begin position="704"/>
        <end position="802"/>
    </location>
</feature>
<sequence length="923" mass="101688">MLGSQGRAMPTPSYMSEDQMASYLKDLRANKTRPIGSRPPPPSKFGSLRRTETEKTNTPSVTDNGRPPLPQSNSMPTMPAQTMARRGLSTAGRNSPFAGRPLARTPSANPSIAEKEEEKSEELPNSRPRSAVYMEQGSRWMEKQEAQSLLMALEDMDIAEEQRIHKDAQDEAAELVWKHRNPDSPFANPEAPYMNPDLNKDYRSHLRKGSYSRSHSREAMPQASNSPRSSFSSGPRPSLETSNASKKSSLPSPTRTREIPEAPSDQQRRTPSGKNYGELAAAVKKDIDTARRRTSSGSRRVLSGEKKVFMHPDDKIYEDPQEEPTAPKKQQPPPPLPVPDLRPAPVPAQSSPSLIRKNPFARVRMQQERLERTQSAPNISQPTPKMDRIEIQRNPPSQSRNAGYTSNDILPPTPPSVADHGGEEDVSPKLTPARDGKEIRSDDIRAATSKQRSARSPNLPQPTAVSDRLGRPIVSFDQGWKQQKEVVLEETRVPSPEPKSPAASTPPRAPRMSDSPRSSPFNRQGIPRIDPPRDQGNHSPMVPKPLFNASASPMPPIPTLVLPDDDDMQSHVLPEEPDIASAIPGFASAPTPSTMPPQVPQKRPPVNAGSQPGTTRPSMRPSSTTAPFINVDPPTRSARSPAPSIGVSGPGFSTRPIPSLPPTPQSGRPLPTPTQQPPQHFHANTSPIPKSTPHYTPSLRQSRALCAHCALPIAGRVLSAAGQRLHPSCFNCHQCDTNLEHVAFHPEPESKRSERLERIAARQTGRIPEHVSMDVLYETEESDGEPTLRFYCALDFHELFSPRCKSCKTPIEGEVIVACGAEWHAGHFFCAQCGDPFDASTPFVEKDGYAWCCDCHTHRYSAKCRKCRKPVTDVVVKALGSEWHANCFCCLECGGEFEDGRYFLRGESEDPVCVKCEARRLKA</sequence>
<reference evidence="7 8" key="1">
    <citation type="journal article" date="2020" name="Microbiol. Resour. Announc.">
        <title>Draft Genome Sequence of a Cladosporium Species Isolated from the Mesophotic Ascidian Didemnum maculosum.</title>
        <authorList>
            <person name="Gioti A."/>
            <person name="Siaperas R."/>
            <person name="Nikolaivits E."/>
            <person name="Le Goff G."/>
            <person name="Ouazzani J."/>
            <person name="Kotoulas G."/>
            <person name="Topakas E."/>
        </authorList>
    </citation>
    <scope>NUCLEOTIDE SEQUENCE [LARGE SCALE GENOMIC DNA]</scope>
    <source>
        <strain evidence="7 8">TM138-S3</strain>
    </source>
</reference>
<evidence type="ECO:0000256" key="4">
    <source>
        <dbReference type="PROSITE-ProRule" id="PRU00125"/>
    </source>
</evidence>
<protein>
    <recommendedName>
        <fullName evidence="6">LIM zinc-binding domain-containing protein</fullName>
    </recommendedName>
</protein>
<dbReference type="FunFam" id="2.10.110.10:FF:000077">
    <property type="entry name" value="LIM domain protein"/>
    <property type="match status" value="1"/>
</dbReference>
<feature type="compositionally biased region" description="Low complexity" evidence="5">
    <location>
        <begin position="612"/>
        <end position="644"/>
    </location>
</feature>
<dbReference type="GO" id="GO:0051371">
    <property type="term" value="F:muscle alpha-actinin binding"/>
    <property type="evidence" value="ECO:0007669"/>
    <property type="project" value="TreeGrafter"/>
</dbReference>
<feature type="domain" description="LIM zinc-binding" evidence="6">
    <location>
        <begin position="862"/>
        <end position="923"/>
    </location>
</feature>
<feature type="compositionally biased region" description="Polar residues" evidence="5">
    <location>
        <begin position="373"/>
        <end position="383"/>
    </location>
</feature>
<feature type="region of interest" description="Disordered" evidence="5">
    <location>
        <begin position="1"/>
        <end position="139"/>
    </location>
</feature>
<feature type="compositionally biased region" description="Polar residues" evidence="5">
    <location>
        <begin position="682"/>
        <end position="697"/>
    </location>
</feature>
<dbReference type="GeneID" id="96007260"/>
<dbReference type="GO" id="GO:0030695">
    <property type="term" value="F:GTPase regulator activity"/>
    <property type="evidence" value="ECO:0007669"/>
    <property type="project" value="UniProtKB-ARBA"/>
</dbReference>
<keyword evidence="8" id="KW-1185">Reference proteome</keyword>
<evidence type="ECO:0000313" key="7">
    <source>
        <dbReference type="EMBL" id="KAL1585334.1"/>
    </source>
</evidence>
<feature type="compositionally biased region" description="Basic and acidic residues" evidence="5">
    <location>
        <begin position="302"/>
        <end position="318"/>
    </location>
</feature>
<dbReference type="GO" id="GO:0003779">
    <property type="term" value="F:actin binding"/>
    <property type="evidence" value="ECO:0007669"/>
    <property type="project" value="TreeGrafter"/>
</dbReference>
<keyword evidence="3 4" id="KW-0440">LIM domain</keyword>
<evidence type="ECO:0000259" key="6">
    <source>
        <dbReference type="PROSITE" id="PS50023"/>
    </source>
</evidence>
<dbReference type="SMART" id="SM00132">
    <property type="entry name" value="LIM"/>
    <property type="match status" value="3"/>
</dbReference>
<feature type="compositionally biased region" description="Basic and acidic residues" evidence="5">
    <location>
        <begin position="482"/>
        <end position="492"/>
    </location>
</feature>
<feature type="compositionally biased region" description="Pro residues" evidence="5">
    <location>
        <begin position="658"/>
        <end position="676"/>
    </location>
</feature>
<dbReference type="GO" id="GO:0031941">
    <property type="term" value="C:filamentous actin"/>
    <property type="evidence" value="ECO:0007669"/>
    <property type="project" value="TreeGrafter"/>
</dbReference>
<feature type="compositionally biased region" description="Basic and acidic residues" evidence="5">
    <location>
        <begin position="113"/>
        <end position="124"/>
    </location>
</feature>
<keyword evidence="1 4" id="KW-0479">Metal-binding</keyword>
<comment type="caution">
    <text evidence="7">The sequence shown here is derived from an EMBL/GenBank/DDBJ whole genome shotgun (WGS) entry which is preliminary data.</text>
</comment>
<feature type="compositionally biased region" description="Polar residues" evidence="5">
    <location>
        <begin position="448"/>
        <end position="464"/>
    </location>
</feature>
<feature type="compositionally biased region" description="Pro residues" evidence="5">
    <location>
        <begin position="593"/>
        <end position="603"/>
    </location>
</feature>
<dbReference type="InterPro" id="IPR001781">
    <property type="entry name" value="Znf_LIM"/>
</dbReference>
<dbReference type="RefSeq" id="XP_069228440.1">
    <property type="nucleotide sequence ID" value="XM_069374422.1"/>
</dbReference>
<dbReference type="PANTHER" id="PTHR24214:SF62">
    <property type="entry name" value="LEUPAXIN"/>
    <property type="match status" value="1"/>
</dbReference>
<organism evidence="7 8">
    <name type="scientific">Cladosporium halotolerans</name>
    <dbReference type="NCBI Taxonomy" id="1052096"/>
    <lineage>
        <taxon>Eukaryota</taxon>
        <taxon>Fungi</taxon>
        <taxon>Dikarya</taxon>
        <taxon>Ascomycota</taxon>
        <taxon>Pezizomycotina</taxon>
        <taxon>Dothideomycetes</taxon>
        <taxon>Dothideomycetidae</taxon>
        <taxon>Cladosporiales</taxon>
        <taxon>Cladosporiaceae</taxon>
        <taxon>Cladosporium</taxon>
    </lineage>
</organism>